<evidence type="ECO:0000256" key="1">
    <source>
        <dbReference type="SAM" id="MobiDB-lite"/>
    </source>
</evidence>
<dbReference type="InParanoid" id="A0A4S2MXU9"/>
<feature type="compositionally biased region" description="Pro residues" evidence="1">
    <location>
        <begin position="42"/>
        <end position="52"/>
    </location>
</feature>
<evidence type="ECO:0000313" key="3">
    <source>
        <dbReference type="Proteomes" id="UP000298138"/>
    </source>
</evidence>
<keyword evidence="3" id="KW-1185">Reference proteome</keyword>
<dbReference type="EMBL" id="ML220119">
    <property type="protein sequence ID" value="TGZ81539.1"/>
    <property type="molecule type" value="Genomic_DNA"/>
</dbReference>
<proteinExistence type="predicted"/>
<dbReference type="AlphaFoldDB" id="A0A4S2MXU9"/>
<protein>
    <submittedName>
        <fullName evidence="2">Uncharacterized protein</fullName>
    </submittedName>
</protein>
<organism evidence="2 3">
    <name type="scientific">Ascodesmis nigricans</name>
    <dbReference type="NCBI Taxonomy" id="341454"/>
    <lineage>
        <taxon>Eukaryota</taxon>
        <taxon>Fungi</taxon>
        <taxon>Dikarya</taxon>
        <taxon>Ascomycota</taxon>
        <taxon>Pezizomycotina</taxon>
        <taxon>Pezizomycetes</taxon>
        <taxon>Pezizales</taxon>
        <taxon>Ascodesmidaceae</taxon>
        <taxon>Ascodesmis</taxon>
    </lineage>
</organism>
<name>A0A4S2MXU9_9PEZI</name>
<sequence>MNPCQNGSLQFEDIIFECSKIHPNLFIIVAQSISPPCSTHSPSPPSQSPSPSPYHQLPIPLQTPAHHTRTKRDAFTDVTMSWRQLSCDLKGAQASYYIYAVRGTLDRPIL</sequence>
<dbReference type="Proteomes" id="UP000298138">
    <property type="component" value="Unassembled WGS sequence"/>
</dbReference>
<reference evidence="2 3" key="1">
    <citation type="submission" date="2019-04" db="EMBL/GenBank/DDBJ databases">
        <title>Comparative genomics and transcriptomics to analyze fruiting body development in filamentous ascomycetes.</title>
        <authorList>
            <consortium name="DOE Joint Genome Institute"/>
            <person name="Lutkenhaus R."/>
            <person name="Traeger S."/>
            <person name="Breuer J."/>
            <person name="Kuo A."/>
            <person name="Lipzen A."/>
            <person name="Pangilinan J."/>
            <person name="Dilworth D."/>
            <person name="Sandor L."/>
            <person name="Poggeler S."/>
            <person name="Barry K."/>
            <person name="Grigoriev I.V."/>
            <person name="Nowrousian M."/>
        </authorList>
    </citation>
    <scope>NUCLEOTIDE SEQUENCE [LARGE SCALE GENOMIC DNA]</scope>
    <source>
        <strain evidence="2 3">CBS 389.68</strain>
    </source>
</reference>
<feature type="region of interest" description="Disordered" evidence="1">
    <location>
        <begin position="35"/>
        <end position="72"/>
    </location>
</feature>
<accession>A0A4S2MXU9</accession>
<evidence type="ECO:0000313" key="2">
    <source>
        <dbReference type="EMBL" id="TGZ81539.1"/>
    </source>
</evidence>
<gene>
    <name evidence="2" type="ORF">EX30DRAFT_265910</name>
</gene>